<keyword evidence="5" id="KW-0812">Transmembrane</keyword>
<dbReference type="AlphaFoldDB" id="A0A818IZL6"/>
<evidence type="ECO:0000259" key="6">
    <source>
        <dbReference type="PROSITE" id="PS50006"/>
    </source>
</evidence>
<dbReference type="InterPro" id="IPR045307">
    <property type="entry name" value="ADCK1_dom"/>
</dbReference>
<feature type="domain" description="Protein kinase" evidence="7">
    <location>
        <begin position="163"/>
        <end position="431"/>
    </location>
</feature>
<dbReference type="GO" id="GO:0005524">
    <property type="term" value="F:ATP binding"/>
    <property type="evidence" value="ECO:0007669"/>
    <property type="project" value="UniProtKB-UniRule"/>
</dbReference>
<dbReference type="PROSITE" id="PS00108">
    <property type="entry name" value="PROTEIN_KINASE_ST"/>
    <property type="match status" value="1"/>
</dbReference>
<evidence type="ECO:0000256" key="5">
    <source>
        <dbReference type="SAM" id="Phobius"/>
    </source>
</evidence>
<name>A0A818IZL6_9BILA</name>
<dbReference type="SUPFAM" id="SSF56112">
    <property type="entry name" value="Protein kinase-like (PK-like)"/>
    <property type="match status" value="2"/>
</dbReference>
<dbReference type="Gene3D" id="1.10.510.10">
    <property type="entry name" value="Transferase(Phosphotransferase) domain 1"/>
    <property type="match status" value="2"/>
</dbReference>
<dbReference type="PANTHER" id="PTHR43173">
    <property type="entry name" value="ABC1 FAMILY PROTEIN"/>
    <property type="match status" value="1"/>
</dbReference>
<dbReference type="PROSITE" id="PS50006">
    <property type="entry name" value="FHA_DOMAIN"/>
    <property type="match status" value="1"/>
</dbReference>
<dbReference type="CDD" id="cd22666">
    <property type="entry name" value="FHA_CHK2"/>
    <property type="match status" value="1"/>
</dbReference>
<keyword evidence="3 4" id="KW-0067">ATP-binding</keyword>
<evidence type="ECO:0000313" key="9">
    <source>
        <dbReference type="Proteomes" id="UP000663836"/>
    </source>
</evidence>
<keyword evidence="5" id="KW-1133">Transmembrane helix</keyword>
<dbReference type="Pfam" id="PF00498">
    <property type="entry name" value="FHA"/>
    <property type="match status" value="1"/>
</dbReference>
<organism evidence="8 9">
    <name type="scientific">Rotaria sordida</name>
    <dbReference type="NCBI Taxonomy" id="392033"/>
    <lineage>
        <taxon>Eukaryota</taxon>
        <taxon>Metazoa</taxon>
        <taxon>Spiralia</taxon>
        <taxon>Gnathifera</taxon>
        <taxon>Rotifera</taxon>
        <taxon>Eurotatoria</taxon>
        <taxon>Bdelloidea</taxon>
        <taxon>Philodinida</taxon>
        <taxon>Philodinidae</taxon>
        <taxon>Rotaria</taxon>
    </lineage>
</organism>
<dbReference type="InterPro" id="IPR017441">
    <property type="entry name" value="Protein_kinase_ATP_BS"/>
</dbReference>
<feature type="domain" description="FHA" evidence="6">
    <location>
        <begin position="59"/>
        <end position="118"/>
    </location>
</feature>
<evidence type="ECO:0000256" key="1">
    <source>
        <dbReference type="ARBA" id="ARBA00009670"/>
    </source>
</evidence>
<evidence type="ECO:0000259" key="7">
    <source>
        <dbReference type="PROSITE" id="PS50011"/>
    </source>
</evidence>
<dbReference type="PROSITE" id="PS00107">
    <property type="entry name" value="PROTEIN_KINASE_ATP"/>
    <property type="match status" value="1"/>
</dbReference>
<dbReference type="InterPro" id="IPR011009">
    <property type="entry name" value="Kinase-like_dom_sf"/>
</dbReference>
<dbReference type="SUPFAM" id="SSF49879">
    <property type="entry name" value="SMAD/FHA domain"/>
    <property type="match status" value="1"/>
</dbReference>
<dbReference type="GO" id="GO:0004672">
    <property type="term" value="F:protein kinase activity"/>
    <property type="evidence" value="ECO:0007669"/>
    <property type="project" value="InterPro"/>
</dbReference>
<keyword evidence="5" id="KW-0472">Membrane</keyword>
<comment type="caution">
    <text evidence="8">The sequence shown here is derived from an EMBL/GenBank/DDBJ whole genome shotgun (WGS) entry which is preliminary data.</text>
</comment>
<keyword evidence="2 4" id="KW-0547">Nucleotide-binding</keyword>
<feature type="binding site" evidence="4">
    <location>
        <position position="196"/>
    </location>
    <ligand>
        <name>ATP</name>
        <dbReference type="ChEBI" id="CHEBI:30616"/>
    </ligand>
</feature>
<dbReference type="Pfam" id="PF03109">
    <property type="entry name" value="ABC1"/>
    <property type="match status" value="1"/>
</dbReference>
<dbReference type="FunFam" id="2.60.200.20:FF:000079">
    <property type="entry name" value="Checkpoint kinase 2"/>
    <property type="match status" value="1"/>
</dbReference>
<dbReference type="InterPro" id="IPR051130">
    <property type="entry name" value="Mito_struct-func_regulator"/>
</dbReference>
<protein>
    <submittedName>
        <fullName evidence="8">Uncharacterized protein</fullName>
    </submittedName>
</protein>
<dbReference type="InterPro" id="IPR008984">
    <property type="entry name" value="SMAD_FHA_dom_sf"/>
</dbReference>
<dbReference type="InterPro" id="IPR000719">
    <property type="entry name" value="Prot_kinase_dom"/>
</dbReference>
<dbReference type="SMART" id="SM00220">
    <property type="entry name" value="S_TKc"/>
    <property type="match status" value="1"/>
</dbReference>
<dbReference type="PANTHER" id="PTHR43173:SF28">
    <property type="entry name" value="AARF DOMAIN CONTAINING KINASE 5"/>
    <property type="match status" value="1"/>
</dbReference>
<dbReference type="Gene3D" id="2.60.200.20">
    <property type="match status" value="1"/>
</dbReference>
<dbReference type="SMART" id="SM00240">
    <property type="entry name" value="FHA"/>
    <property type="match status" value="1"/>
</dbReference>
<dbReference type="InterPro" id="IPR004147">
    <property type="entry name" value="ABC1_dom"/>
</dbReference>
<evidence type="ECO:0000256" key="4">
    <source>
        <dbReference type="PROSITE-ProRule" id="PRU10141"/>
    </source>
</evidence>
<dbReference type="InterPro" id="IPR008271">
    <property type="entry name" value="Ser/Thr_kinase_AS"/>
</dbReference>
<accession>A0A818IZL6</accession>
<dbReference type="PROSITE" id="PS50011">
    <property type="entry name" value="PROTEIN_KINASE_DOM"/>
    <property type="match status" value="1"/>
</dbReference>
<dbReference type="Proteomes" id="UP000663836">
    <property type="component" value="Unassembled WGS sequence"/>
</dbReference>
<evidence type="ECO:0000256" key="3">
    <source>
        <dbReference type="ARBA" id="ARBA00022840"/>
    </source>
</evidence>
<dbReference type="InterPro" id="IPR000253">
    <property type="entry name" value="FHA_dom"/>
</dbReference>
<dbReference type="Pfam" id="PF00069">
    <property type="entry name" value="Pkinase"/>
    <property type="match status" value="1"/>
</dbReference>
<dbReference type="EMBL" id="CAJOBD010000009">
    <property type="protein sequence ID" value="CAF3531237.1"/>
    <property type="molecule type" value="Genomic_DNA"/>
</dbReference>
<proteinExistence type="inferred from homology"/>
<dbReference type="CDD" id="cd13969">
    <property type="entry name" value="ADCK1-like"/>
    <property type="match status" value="1"/>
</dbReference>
<evidence type="ECO:0000313" key="8">
    <source>
        <dbReference type="EMBL" id="CAF3531237.1"/>
    </source>
</evidence>
<sequence>MSEPIPMSLSVPTQGTQECDGIEYSSADDDDSNRRLNVWGRLLSINNLFPSIDLIDNEYTVGRGKTCTIILNSNELQTSKYFLAYSSKHFQIVRDETKKYVYIIDLSSNGTYINGEKIGKNNQHILENNTEIALASKTHRAYVYIDSNTHEDLSIPATVRNKYIVSREIGRGAYGEVKLCFTRGTCDRFAMKIIRKKHFTHFGPQAHIFNQNIKNECSILQGLNHPCIIRIYDVHDTPDALYIILEFVDGGELFDRIVANGQFDETTSKFLFRQMCIGVKYLHDHSITHRDLKPENILLTSPETNETLIKITDFGLSRLINETSLMKTFCGTPNYLAPEILATRGEGSYTNKVDVWSLGVILYICLVGYPPFSESPDSPPLNEQILRGLYTFPDEFWSEVSATAKDLIRQMMCVDPNKRLTIAGVLEHPWLAGDHGNTARIEKIMFSSSPTMKSMKRPACDEDTAMDADGTTPSTETNGLLFGGGSLYYFYYLTPKERRQIRVVFEGLQRGFRSFQIGFLITVDYKYHFWTIPETSPEYEIKLKECHKRAAARIAQGCIENGGLYVKMGQGMVSADHIFPKEYTDGLRLLQDRALRRQRNEVSQLIDEEFGCQVSDLFSYLSPEPIAAASLAEVYEGHLKSTNERVAVKLQYIDLQDRFAGDILTIRMILYAIGKIFPKFEFGWIIDSVKSNLERELDFKLEGENADQCYAQLSPYLKYIYVPKVFWEYTTKRVLVMEYIDGIKVSDTEKLRQTNLSLKEIDTKLVQAMAFQIFHSGFVHADPHPGNVYVRKDPKTPTKSNVQIVLLDHGLYVTINPKDREALCQLWKSIILKDEDKMKHYSLALGVQEKDYLTFATVLTMHPIHRPIHELAILPEVWDQMSSDEQKAAHAQGKIRLPTEKEFLNMSPQKKLAIRKDFTFIFNDIQDSVLRTLHDMPRPLLMILRLKEFGLFYCFEIIYIYICIYVEKYHRLFAEILIMQSLRSRHGSVSFRQKITKEEMDRIRLKARETMDEVIYVFKQLPDKLILVLRNLNQIRSTIRDHGNLIDRHTIMARSAILGARKYEKPQRFFKDRFYARLELFIFDLILFKDRTERWFKYRFLKILVFFGYISKEIEHMVEAFQ</sequence>
<reference evidence="8" key="1">
    <citation type="submission" date="2021-02" db="EMBL/GenBank/DDBJ databases">
        <authorList>
            <person name="Nowell W R."/>
        </authorList>
    </citation>
    <scope>NUCLEOTIDE SEQUENCE</scope>
</reference>
<dbReference type="FunFam" id="1.10.510.10:FF:000571">
    <property type="entry name" value="Maternal embryonic leucine zipper kinase"/>
    <property type="match status" value="1"/>
</dbReference>
<evidence type="ECO:0000256" key="2">
    <source>
        <dbReference type="ARBA" id="ARBA00022741"/>
    </source>
</evidence>
<gene>
    <name evidence="8" type="ORF">JBS370_LOCUS383</name>
</gene>
<feature type="transmembrane region" description="Helical" evidence="5">
    <location>
        <begin position="949"/>
        <end position="966"/>
    </location>
</feature>
<comment type="similarity">
    <text evidence="1">Belongs to the protein kinase superfamily. ADCK protein kinase family.</text>
</comment>